<protein>
    <submittedName>
        <fullName evidence="2">Uncharacterized protein</fullName>
    </submittedName>
</protein>
<proteinExistence type="predicted"/>
<comment type="caution">
    <text evidence="2">The sequence shown here is derived from an EMBL/GenBank/DDBJ whole genome shotgun (WGS) entry which is preliminary data.</text>
</comment>
<dbReference type="OrthoDB" id="2187342at2"/>
<accession>A0A430B3E8</accession>
<reference evidence="1" key="2">
    <citation type="submission" date="2023-03" db="EMBL/GenBank/DDBJ databases">
        <authorList>
            <person name="Shen W."/>
            <person name="Cai J."/>
        </authorList>
    </citation>
    <scope>NUCLEOTIDE SEQUENCE</scope>
    <source>
        <strain evidence="1">P96-3</strain>
    </source>
</reference>
<dbReference type="Proteomes" id="UP000288028">
    <property type="component" value="Unassembled WGS sequence"/>
</dbReference>
<dbReference type="GeneID" id="95579521"/>
<dbReference type="RefSeq" id="WP_126793507.1">
    <property type="nucleotide sequence ID" value="NZ_CP060720.1"/>
</dbReference>
<dbReference type="AlphaFoldDB" id="A0A430B3E8"/>
<keyword evidence="3" id="KW-1185">Reference proteome</keyword>
<sequence>MKLEDKACVDLVKEKKLGKVSFVRYSLSLNKQHDGKLDMILSELYTWFEEMGMKEVKELSVSLGKGRQVLLVTGQFEGAILFNIFINLTQTTDGFVKKLEVAGTDGLYVFNSESEEAFVSSCIPKKDYEFEEVTAKSQTWRESILSQVVKGGNS</sequence>
<dbReference type="EMBL" id="NGKB01000006">
    <property type="protein sequence ID" value="RSU14867.1"/>
    <property type="molecule type" value="Genomic_DNA"/>
</dbReference>
<reference evidence="2 3" key="1">
    <citation type="submission" date="2017-05" db="EMBL/GenBank/DDBJ databases">
        <title>Vagococcus spp. assemblies.</title>
        <authorList>
            <person name="Gulvik C.A."/>
        </authorList>
    </citation>
    <scope>NUCLEOTIDE SEQUENCE [LARGE SCALE GENOMIC DNA]</scope>
    <source>
        <strain evidence="2 3">SS1714</strain>
    </source>
</reference>
<evidence type="ECO:0000313" key="2">
    <source>
        <dbReference type="EMBL" id="RSU14867.1"/>
    </source>
</evidence>
<organism evidence="2 3">
    <name type="scientific">Vagococcus carniphilus</name>
    <dbReference type="NCBI Taxonomy" id="218144"/>
    <lineage>
        <taxon>Bacteria</taxon>
        <taxon>Bacillati</taxon>
        <taxon>Bacillota</taxon>
        <taxon>Bacilli</taxon>
        <taxon>Lactobacillales</taxon>
        <taxon>Enterococcaceae</taxon>
        <taxon>Vagococcus</taxon>
    </lineage>
</organism>
<name>A0A430B3E8_9ENTE</name>
<dbReference type="EMBL" id="JARQBZ010000011">
    <property type="protein sequence ID" value="MDT2833850.1"/>
    <property type="molecule type" value="Genomic_DNA"/>
</dbReference>
<evidence type="ECO:0000313" key="1">
    <source>
        <dbReference type="EMBL" id="MDT2833850.1"/>
    </source>
</evidence>
<gene>
    <name evidence="2" type="ORF">CBF28_07295</name>
    <name evidence="1" type="ORF">P7H70_07260</name>
</gene>
<evidence type="ECO:0000313" key="3">
    <source>
        <dbReference type="Proteomes" id="UP000288028"/>
    </source>
</evidence>
<dbReference type="Proteomes" id="UP001268577">
    <property type="component" value="Unassembled WGS sequence"/>
</dbReference>